<evidence type="ECO:0000259" key="3">
    <source>
        <dbReference type="PROSITE" id="PS50977"/>
    </source>
</evidence>
<keyword evidence="1 2" id="KW-0238">DNA-binding</keyword>
<evidence type="ECO:0000313" key="5">
    <source>
        <dbReference type="Proteomes" id="UP000075606"/>
    </source>
</evidence>
<gene>
    <name evidence="4" type="ORF">AWW68_13105</name>
</gene>
<name>A0A150X4R1_9BACT</name>
<evidence type="ECO:0000256" key="1">
    <source>
        <dbReference type="ARBA" id="ARBA00023125"/>
    </source>
</evidence>
<dbReference type="Gene3D" id="1.10.357.10">
    <property type="entry name" value="Tetracycline Repressor, domain 2"/>
    <property type="match status" value="1"/>
</dbReference>
<dbReference type="Proteomes" id="UP000075606">
    <property type="component" value="Unassembled WGS sequence"/>
</dbReference>
<dbReference type="Pfam" id="PF00440">
    <property type="entry name" value="TetR_N"/>
    <property type="match status" value="1"/>
</dbReference>
<dbReference type="GO" id="GO:0003677">
    <property type="term" value="F:DNA binding"/>
    <property type="evidence" value="ECO:0007669"/>
    <property type="project" value="UniProtKB-UniRule"/>
</dbReference>
<comment type="caution">
    <text evidence="2">Lacks conserved residue(s) required for the propagation of feature annotation.</text>
</comment>
<evidence type="ECO:0000313" key="4">
    <source>
        <dbReference type="EMBL" id="KYG73622.1"/>
    </source>
</evidence>
<proteinExistence type="predicted"/>
<dbReference type="STRING" id="333140.AWW68_13105"/>
<dbReference type="InterPro" id="IPR001647">
    <property type="entry name" value="HTH_TetR"/>
</dbReference>
<dbReference type="SUPFAM" id="SSF46689">
    <property type="entry name" value="Homeodomain-like"/>
    <property type="match status" value="1"/>
</dbReference>
<dbReference type="AlphaFoldDB" id="A0A150X4R1"/>
<protein>
    <recommendedName>
        <fullName evidence="3">HTH tetR-type domain-containing protein</fullName>
    </recommendedName>
</protein>
<reference evidence="4 5" key="1">
    <citation type="submission" date="2016-01" db="EMBL/GenBank/DDBJ databases">
        <title>Genome sequencing of Roseivirga spongicola UST030701-084.</title>
        <authorList>
            <person name="Selvaratnam C."/>
            <person name="Thevarajoo S."/>
            <person name="Goh K.M."/>
            <person name="Ee R."/>
            <person name="Chan K.-G."/>
            <person name="Chong C.S."/>
        </authorList>
    </citation>
    <scope>NUCLEOTIDE SEQUENCE [LARGE SCALE GENOMIC DNA]</scope>
    <source>
        <strain evidence="4 5">UST030701-084</strain>
    </source>
</reference>
<organism evidence="4 5">
    <name type="scientific">Roseivirga spongicola</name>
    <dbReference type="NCBI Taxonomy" id="333140"/>
    <lineage>
        <taxon>Bacteria</taxon>
        <taxon>Pseudomonadati</taxon>
        <taxon>Bacteroidota</taxon>
        <taxon>Cytophagia</taxon>
        <taxon>Cytophagales</taxon>
        <taxon>Roseivirgaceae</taxon>
        <taxon>Roseivirga</taxon>
    </lineage>
</organism>
<dbReference type="PROSITE" id="PS50977">
    <property type="entry name" value="HTH_TETR_2"/>
    <property type="match status" value="1"/>
</dbReference>
<comment type="caution">
    <text evidence="4">The sequence shown here is derived from an EMBL/GenBank/DDBJ whole genome shotgun (WGS) entry which is preliminary data.</text>
</comment>
<accession>A0A150X4R1</accession>
<keyword evidence="5" id="KW-1185">Reference proteome</keyword>
<dbReference type="EMBL" id="LRPC01000028">
    <property type="protein sequence ID" value="KYG73622.1"/>
    <property type="molecule type" value="Genomic_DNA"/>
</dbReference>
<sequence length="174" mass="20157">MDDIAKESIVSKKTIYQHFENKESLLLTIVKNEIAEWDTFKAELAAKKESAVIKIYRYNEFVKTRILNFNPLFIIQVSKYYRAIETEINTAADSNQTFIEGLYMELKRGDLLNDWVDISSAVKVQRVLNKLFIENCALDKKNAVNAHLHLIQSNFFGMLTSSACEELQHFISRN</sequence>
<evidence type="ECO:0000256" key="2">
    <source>
        <dbReference type="PROSITE-ProRule" id="PRU00335"/>
    </source>
</evidence>
<feature type="domain" description="HTH tetR-type" evidence="3">
    <location>
        <begin position="1"/>
        <end position="37"/>
    </location>
</feature>
<dbReference type="InterPro" id="IPR009057">
    <property type="entry name" value="Homeodomain-like_sf"/>
</dbReference>